<reference evidence="1 2" key="1">
    <citation type="submission" date="2018-10" db="EMBL/GenBank/DDBJ databases">
        <title>Co-occurring genomic capacity for anaerobic methane metabolism and dissimilatory sulfite reduction discovered in the Korarchaeota.</title>
        <authorList>
            <person name="Mckay L.J."/>
            <person name="Dlakic M."/>
            <person name="Fields M.W."/>
            <person name="Delmont T.O."/>
            <person name="Eren A.M."/>
            <person name="Jay Z.J."/>
            <person name="Klingelsmith K.B."/>
            <person name="Rusch D.B."/>
            <person name="Inskeep W.P."/>
        </authorList>
    </citation>
    <scope>NUCLEOTIDE SEQUENCE [LARGE SCALE GENOMIC DNA]</scope>
    <source>
        <strain evidence="1 2">WS</strain>
    </source>
</reference>
<dbReference type="Proteomes" id="UP000278149">
    <property type="component" value="Unassembled WGS sequence"/>
</dbReference>
<gene>
    <name evidence="1" type="ORF">D9Q81_00225</name>
</gene>
<dbReference type="GO" id="GO:0008998">
    <property type="term" value="F:ribonucleoside-triphosphate reductase (thioredoxin) activity"/>
    <property type="evidence" value="ECO:0007669"/>
    <property type="project" value="InterPro"/>
</dbReference>
<dbReference type="AlphaFoldDB" id="A0A429GB40"/>
<dbReference type="GO" id="GO:0006260">
    <property type="term" value="P:DNA replication"/>
    <property type="evidence" value="ECO:0007669"/>
    <property type="project" value="InterPro"/>
</dbReference>
<comment type="caution">
    <text evidence="1">The sequence shown here is derived from an EMBL/GenBank/DDBJ whole genome shotgun (WGS) entry which is preliminary data.</text>
</comment>
<dbReference type="Gene3D" id="3.20.70.20">
    <property type="match status" value="1"/>
</dbReference>
<proteinExistence type="predicted"/>
<dbReference type="GO" id="GO:0004748">
    <property type="term" value="F:ribonucleoside-diphosphate reductase activity, thioredoxin disulfide as acceptor"/>
    <property type="evidence" value="ECO:0007669"/>
    <property type="project" value="TreeGrafter"/>
</dbReference>
<evidence type="ECO:0000313" key="1">
    <source>
        <dbReference type="EMBL" id="RSN70942.1"/>
    </source>
</evidence>
<dbReference type="GO" id="GO:0031250">
    <property type="term" value="C:anaerobic ribonucleoside-triphosphate reductase complex"/>
    <property type="evidence" value="ECO:0007669"/>
    <property type="project" value="TreeGrafter"/>
</dbReference>
<organism evidence="1 2">
    <name type="scientific">Candidatus Korarchaeum cryptofilum</name>
    <dbReference type="NCBI Taxonomy" id="498846"/>
    <lineage>
        <taxon>Archaea</taxon>
        <taxon>Thermoproteota</taxon>
        <taxon>Candidatus Korarchaeia</taxon>
        <taxon>Candidatus Korarchaeales</taxon>
        <taxon>Candidatus Korarchaeaceae</taxon>
        <taxon>Candidatus Korarchaeum</taxon>
    </lineage>
</organism>
<dbReference type="RefSeq" id="WP_125740328.1">
    <property type="nucleotide sequence ID" value="NZ_RCOR01000001.1"/>
</dbReference>
<dbReference type="SUPFAM" id="SSF51998">
    <property type="entry name" value="PFL-like glycyl radical enzymes"/>
    <property type="match status" value="1"/>
</dbReference>
<accession>A0A429GB40</accession>
<dbReference type="Pfam" id="PF13597">
    <property type="entry name" value="NRDD"/>
    <property type="match status" value="1"/>
</dbReference>
<dbReference type="PANTHER" id="PTHR21075">
    <property type="entry name" value="ANAEROBIC RIBONUCLEOSIDE-TRIPHOSPHATE REDUCTASE"/>
    <property type="match status" value="1"/>
</dbReference>
<protein>
    <submittedName>
        <fullName evidence="1">Ribonucleoside-triphosphate reductase</fullName>
    </submittedName>
</protein>
<dbReference type="GO" id="GO:0009265">
    <property type="term" value="P:2'-deoxyribonucleotide biosynthetic process"/>
    <property type="evidence" value="ECO:0007669"/>
    <property type="project" value="TreeGrafter"/>
</dbReference>
<sequence length="660" mass="75534">MLELLTLIEGYLDKDDNSRHNANLIYSLPSLAGILSGYVQREFYLSKVLTEEQRLLHEEGWWYHHQMAQLSPYCAGFSALDIMRHGLQSRNSFSVKSRPPRHLRTFLDQAANFILKMSQEVSGAVALNDLTSVAAAYVWYEREILGRELRYEDIKNAFQSFVYNVNLDFRSGNSPFTNVTITIGGPAPALMDEPVTIGMSLSEPKRFSDIPRSYYDEVNNALIEVMSEGDAEGKPWTFPLITLYITEDFDWESEVFERLLDLMDSFGGIYFENYIPKPFLDDKWRSKVGNLEVRDPKLQRSFCCRFQVDLNELLRVPHTGSIFGNLSGVGSIGVITLNFNRLAYLHRGNLSSLLDHLDILLEMARDALNRKRDFILRNKKLYPTFFYYVDESLRTYFNTISLGGGHEGLVNFGVKKGILCEEGLRLAKLISEHILEKLREFQEADGVAWNFEYAPMETAAGYLARKDLEFVENLREGRGTRMFSDIVDARKEVPDIYVSGSRERPILTSGFQPPFSEGDISKLVYVSAHTQNYATGGSVLHIFLGQKVSHDTKKELVRKIFNNYPVKYMTITPTLTTCDKCGAKFVGEYLECPKCGSDDTTIYSRVVGYFRPIARRVKRRDPSRGIYDGEENVWQDSRRADWVTRGIIGEEEIIAFTRDL</sequence>
<dbReference type="PANTHER" id="PTHR21075:SF0">
    <property type="entry name" value="ANAEROBIC RIBONUCLEOSIDE-TRIPHOSPHATE REDUCTASE"/>
    <property type="match status" value="1"/>
</dbReference>
<dbReference type="InterPro" id="IPR012833">
    <property type="entry name" value="NrdD"/>
</dbReference>
<dbReference type="EMBL" id="RCOR01000001">
    <property type="protein sequence ID" value="RSN70942.1"/>
    <property type="molecule type" value="Genomic_DNA"/>
</dbReference>
<evidence type="ECO:0000313" key="2">
    <source>
        <dbReference type="Proteomes" id="UP000278149"/>
    </source>
</evidence>
<name>A0A429GB40_9CREN</name>